<dbReference type="EMBL" id="CYGV01001512">
    <property type="protein sequence ID" value="CUA75208.1"/>
    <property type="molecule type" value="Genomic_DNA"/>
</dbReference>
<organism evidence="1 2">
    <name type="scientific">Rhizoctonia solani</name>
    <dbReference type="NCBI Taxonomy" id="456999"/>
    <lineage>
        <taxon>Eukaryota</taxon>
        <taxon>Fungi</taxon>
        <taxon>Dikarya</taxon>
        <taxon>Basidiomycota</taxon>
        <taxon>Agaricomycotina</taxon>
        <taxon>Agaricomycetes</taxon>
        <taxon>Cantharellales</taxon>
        <taxon>Ceratobasidiaceae</taxon>
        <taxon>Rhizoctonia</taxon>
    </lineage>
</organism>
<protein>
    <submittedName>
        <fullName evidence="1">Uncharacterized protein</fullName>
    </submittedName>
</protein>
<evidence type="ECO:0000313" key="1">
    <source>
        <dbReference type="EMBL" id="CUA75208.1"/>
    </source>
</evidence>
<name>A0A0K6G9A7_9AGAM</name>
<keyword evidence="2" id="KW-1185">Reference proteome</keyword>
<proteinExistence type="predicted"/>
<reference evidence="1 2" key="1">
    <citation type="submission" date="2015-07" db="EMBL/GenBank/DDBJ databases">
        <authorList>
            <person name="Noorani M."/>
        </authorList>
    </citation>
    <scope>NUCLEOTIDE SEQUENCE [LARGE SCALE GENOMIC DNA]</scope>
    <source>
        <strain evidence="1">BBA 69670</strain>
    </source>
</reference>
<dbReference type="Proteomes" id="UP000044841">
    <property type="component" value="Unassembled WGS sequence"/>
</dbReference>
<accession>A0A0K6G9A7</accession>
<evidence type="ECO:0000313" key="2">
    <source>
        <dbReference type="Proteomes" id="UP000044841"/>
    </source>
</evidence>
<gene>
    <name evidence="1" type="ORF">RSOLAG22IIIB_05775</name>
</gene>
<dbReference type="AlphaFoldDB" id="A0A0K6G9A7"/>
<sequence>MPRETPFALQRPLPRKFGPSLILNSVHLNYIEQLISQNPVIYQDEIQTLLPSTFGVSVSLTTICQAIYSLEYSYLRVSKAAVEQNDLPRQAFKGHAGQIVQFSDQPIFIDESAKDKKTYERRFGYAKKALYVLLQYVDYLHRRFMKELLTLIAFLLS</sequence>